<name>A0A086T7U5_HAPC1</name>
<gene>
    <name evidence="3" type="ORF">ACRE_037320</name>
</gene>
<evidence type="ECO:0000256" key="1">
    <source>
        <dbReference type="SAM" id="MobiDB-lite"/>
    </source>
</evidence>
<dbReference type="Proteomes" id="UP000029964">
    <property type="component" value="Unassembled WGS sequence"/>
</dbReference>
<feature type="region of interest" description="Disordered" evidence="1">
    <location>
        <begin position="432"/>
        <end position="464"/>
    </location>
</feature>
<keyword evidence="2" id="KW-0732">Signal</keyword>
<accession>A0A086T7U5</accession>
<reference evidence="4" key="1">
    <citation type="journal article" date="2014" name="Genome Announc.">
        <title>Genome sequence and annotation of Acremonium chrysogenum, producer of the beta-lactam antibiotic cephalosporin C.</title>
        <authorList>
            <person name="Terfehr D."/>
            <person name="Dahlmann T.A."/>
            <person name="Specht T."/>
            <person name="Zadra I."/>
            <person name="Kuernsteiner H."/>
            <person name="Kueck U."/>
        </authorList>
    </citation>
    <scope>NUCLEOTIDE SEQUENCE [LARGE SCALE GENOMIC DNA]</scope>
    <source>
        <strain evidence="4">ATCC 11550 / CBS 779.69 / DSM 880 / IAM 14645 / JCM 23072 / IMI 49137</strain>
    </source>
</reference>
<proteinExistence type="predicted"/>
<keyword evidence="4" id="KW-1185">Reference proteome</keyword>
<feature type="chain" id="PRO_5001815503" description="Jacalin-type lectin domain-containing protein" evidence="2">
    <location>
        <begin position="26"/>
        <end position="464"/>
    </location>
</feature>
<dbReference type="EMBL" id="JPKY01000032">
    <property type="protein sequence ID" value="KFH45427.1"/>
    <property type="molecule type" value="Genomic_DNA"/>
</dbReference>
<evidence type="ECO:0000313" key="3">
    <source>
        <dbReference type="EMBL" id="KFH45427.1"/>
    </source>
</evidence>
<dbReference type="SUPFAM" id="SSF56973">
    <property type="entry name" value="Aerolisin/ETX pore-forming domain"/>
    <property type="match status" value="1"/>
</dbReference>
<sequence>MFSLAKVASIAAVGLLSFAGPGVLALPEENCERTDYIHATGEGSESGGYAFCGSKYKEGILVKALEAQADDNGVRGIIVTFTDNSYEQFGEMEFKDVDYSRRQKAEFDPLVDTVTRAEIWANGNNHHDGRALGRLVFETSNGGRIDVGSGDTDEVTPKRLDIGRTGMLMGIEGRSGANIDQLVLFFASYPIKKRSIEDMVLSPTIEEINFRQSNSERGFAVEYLDEVHHVVSRNFEVSRAAAAADMEEQNNLTSETTIWLRGEKHVTETTAITKTSSDTFHLGLGFEFKAKVGIPFIASGELTTKTDMFWEHKEERTSTETSSTEVVKAWQQIASAEPQTAIRCYAWAFEGSTQDITWEGKSPGAHVDTWGQVRIEFENDAVLEYPAKGDYNTAQYSRVNTFCKEESIAEAEDAAMRGVKVYENGKRIMNRAIGERSRAKAKRKSNKAGQPRRVTDGPRTEPWA</sequence>
<comment type="caution">
    <text evidence="3">The sequence shown here is derived from an EMBL/GenBank/DDBJ whole genome shotgun (WGS) entry which is preliminary data.</text>
</comment>
<feature type="compositionally biased region" description="Basic and acidic residues" evidence="1">
    <location>
        <begin position="453"/>
        <end position="464"/>
    </location>
</feature>
<protein>
    <recommendedName>
        <fullName evidence="5">Jacalin-type lectin domain-containing protein</fullName>
    </recommendedName>
</protein>
<evidence type="ECO:0008006" key="5">
    <source>
        <dbReference type="Google" id="ProtNLM"/>
    </source>
</evidence>
<organism evidence="3 4">
    <name type="scientific">Hapsidospora chrysogenum (strain ATCC 11550 / CBS 779.69 / DSM 880 / IAM 14645 / JCM 23072 / IMI 49137)</name>
    <name type="common">Acremonium chrysogenum</name>
    <dbReference type="NCBI Taxonomy" id="857340"/>
    <lineage>
        <taxon>Eukaryota</taxon>
        <taxon>Fungi</taxon>
        <taxon>Dikarya</taxon>
        <taxon>Ascomycota</taxon>
        <taxon>Pezizomycotina</taxon>
        <taxon>Sordariomycetes</taxon>
        <taxon>Hypocreomycetidae</taxon>
        <taxon>Hypocreales</taxon>
        <taxon>Bionectriaceae</taxon>
        <taxon>Hapsidospora</taxon>
    </lineage>
</organism>
<dbReference type="OrthoDB" id="3758675at2759"/>
<feature type="signal peptide" evidence="2">
    <location>
        <begin position="1"/>
        <end position="25"/>
    </location>
</feature>
<evidence type="ECO:0000256" key="2">
    <source>
        <dbReference type="SAM" id="SignalP"/>
    </source>
</evidence>
<dbReference type="Gene3D" id="2.170.15.10">
    <property type="entry name" value="Proaerolysin, chain A, domain 3"/>
    <property type="match status" value="1"/>
</dbReference>
<dbReference type="AlphaFoldDB" id="A0A086T7U5"/>
<dbReference type="HOGENOM" id="CLU_589200_0_0_1"/>
<evidence type="ECO:0000313" key="4">
    <source>
        <dbReference type="Proteomes" id="UP000029964"/>
    </source>
</evidence>